<accession>A0AAW2CKS1</accession>
<gene>
    <name evidence="1" type="ORF">SO802_021995</name>
</gene>
<comment type="caution">
    <text evidence="1">The sequence shown here is derived from an EMBL/GenBank/DDBJ whole genome shotgun (WGS) entry which is preliminary data.</text>
</comment>
<evidence type="ECO:0000313" key="1">
    <source>
        <dbReference type="EMBL" id="KAK9997309.1"/>
    </source>
</evidence>
<evidence type="ECO:0000313" key="2">
    <source>
        <dbReference type="Proteomes" id="UP001459277"/>
    </source>
</evidence>
<protein>
    <recommendedName>
        <fullName evidence="3">Homing endonuclease LAGLIDADG domain-containing protein</fullName>
    </recommendedName>
</protein>
<dbReference type="Proteomes" id="UP001459277">
    <property type="component" value="Unassembled WGS sequence"/>
</dbReference>
<reference evidence="1 2" key="1">
    <citation type="submission" date="2024-01" db="EMBL/GenBank/DDBJ databases">
        <title>A telomere-to-telomere, gap-free genome of sweet tea (Lithocarpus litseifolius).</title>
        <authorList>
            <person name="Zhou J."/>
        </authorList>
    </citation>
    <scope>NUCLEOTIDE SEQUENCE [LARGE SCALE GENOMIC DNA]</scope>
    <source>
        <strain evidence="1">Zhou-2022a</strain>
        <tissue evidence="1">Leaf</tissue>
    </source>
</reference>
<organism evidence="1 2">
    <name type="scientific">Lithocarpus litseifolius</name>
    <dbReference type="NCBI Taxonomy" id="425828"/>
    <lineage>
        <taxon>Eukaryota</taxon>
        <taxon>Viridiplantae</taxon>
        <taxon>Streptophyta</taxon>
        <taxon>Embryophyta</taxon>
        <taxon>Tracheophyta</taxon>
        <taxon>Spermatophyta</taxon>
        <taxon>Magnoliopsida</taxon>
        <taxon>eudicotyledons</taxon>
        <taxon>Gunneridae</taxon>
        <taxon>Pentapetalae</taxon>
        <taxon>rosids</taxon>
        <taxon>fabids</taxon>
        <taxon>Fagales</taxon>
        <taxon>Fagaceae</taxon>
        <taxon>Lithocarpus</taxon>
    </lineage>
</organism>
<name>A0AAW2CKS1_9ROSI</name>
<proteinExistence type="predicted"/>
<evidence type="ECO:0008006" key="3">
    <source>
        <dbReference type="Google" id="ProtNLM"/>
    </source>
</evidence>
<dbReference type="AlphaFoldDB" id="A0AAW2CKS1"/>
<dbReference type="EMBL" id="JAZDWU010000007">
    <property type="protein sequence ID" value="KAK9997309.1"/>
    <property type="molecule type" value="Genomic_DNA"/>
</dbReference>
<sequence>MGGRAGGCYLIGKGLKGNQAHLSTQQENGLRILRIKDIEYGGDYIKLLSGYVNQKKFCGDTPYR</sequence>
<keyword evidence="2" id="KW-1185">Reference proteome</keyword>